<dbReference type="PANTHER" id="PTHR35008">
    <property type="entry name" value="BLL4482 PROTEIN-RELATED"/>
    <property type="match status" value="1"/>
</dbReference>
<reference evidence="8 9" key="1">
    <citation type="submission" date="2023-03" db="EMBL/GenBank/DDBJ databases">
        <title>Halomonas sp. nov., isolated from Korean tranditional fermented seafood 'Jeotgal'.</title>
        <authorList>
            <person name="Kim B."/>
            <person name="Shin N.-R."/>
        </authorList>
    </citation>
    <scope>NUCLEOTIDE SEQUENCE [LARGE SCALE GENOMIC DNA]</scope>
    <source>
        <strain evidence="8 9">SG2L-4</strain>
    </source>
</reference>
<keyword evidence="9" id="KW-1185">Reference proteome</keyword>
<dbReference type="Proteomes" id="UP001301869">
    <property type="component" value="Chromosome"/>
</dbReference>
<dbReference type="PANTHER" id="PTHR35008:SF4">
    <property type="entry name" value="BLL4482 PROTEIN"/>
    <property type="match status" value="1"/>
</dbReference>
<keyword evidence="2 4" id="KW-0479">Metal-binding</keyword>
<keyword evidence="6" id="KW-0812">Transmembrane</keyword>
<evidence type="ECO:0000256" key="5">
    <source>
        <dbReference type="SAM" id="MobiDB-lite"/>
    </source>
</evidence>
<dbReference type="InterPro" id="IPR051459">
    <property type="entry name" value="Cytochrome_c-type_DH"/>
</dbReference>
<evidence type="ECO:0000256" key="3">
    <source>
        <dbReference type="ARBA" id="ARBA00023004"/>
    </source>
</evidence>
<keyword evidence="6" id="KW-0472">Membrane</keyword>
<evidence type="ECO:0000259" key="7">
    <source>
        <dbReference type="PROSITE" id="PS51007"/>
    </source>
</evidence>
<evidence type="ECO:0000313" key="9">
    <source>
        <dbReference type="Proteomes" id="UP001301869"/>
    </source>
</evidence>
<accession>A0ABY9Z2J5</accession>
<feature type="region of interest" description="Disordered" evidence="5">
    <location>
        <begin position="189"/>
        <end position="218"/>
    </location>
</feature>
<evidence type="ECO:0000313" key="8">
    <source>
        <dbReference type="EMBL" id="WNK21348.1"/>
    </source>
</evidence>
<gene>
    <name evidence="8" type="ORF">P1P91_06650</name>
</gene>
<proteinExistence type="predicted"/>
<dbReference type="InterPro" id="IPR009056">
    <property type="entry name" value="Cyt_c-like_dom"/>
</dbReference>
<feature type="domain" description="Cytochrome c" evidence="7">
    <location>
        <begin position="77"/>
        <end position="167"/>
    </location>
</feature>
<dbReference type="Pfam" id="PF00034">
    <property type="entry name" value="Cytochrom_C"/>
    <property type="match status" value="1"/>
</dbReference>
<feature type="transmembrane region" description="Helical" evidence="6">
    <location>
        <begin position="31"/>
        <end position="51"/>
    </location>
</feature>
<dbReference type="PROSITE" id="PS51007">
    <property type="entry name" value="CYTC"/>
    <property type="match status" value="1"/>
</dbReference>
<dbReference type="Gene3D" id="1.10.760.10">
    <property type="entry name" value="Cytochrome c-like domain"/>
    <property type="match status" value="1"/>
</dbReference>
<protein>
    <submittedName>
        <fullName evidence="8">Cytochrome c</fullName>
    </submittedName>
</protein>
<sequence length="218" mass="23252">MTQRPSKRSRPGSVAGIRYRNFDPYEAYNPIPWQVTAILLALAVWGTVALLTDSQLAEPPPQIGEEAEQAAVEAASSPSVNGQRLFTAYCSTCHQANGAGVKGAVPPLNGSHYVLADAEVPVNILLHGLDGEIEVSGSVYNGRMPTFGHQLSDEQIAAILTHVRGQWDNQAAGIEPDFVAEQRERFSGRVSPWEGGKALEDAFGVADTASPAPSEEDS</sequence>
<evidence type="ECO:0000256" key="1">
    <source>
        <dbReference type="ARBA" id="ARBA00022617"/>
    </source>
</evidence>
<evidence type="ECO:0000256" key="4">
    <source>
        <dbReference type="PROSITE-ProRule" id="PRU00433"/>
    </source>
</evidence>
<dbReference type="SUPFAM" id="SSF46626">
    <property type="entry name" value="Cytochrome c"/>
    <property type="match status" value="1"/>
</dbReference>
<dbReference type="RefSeq" id="WP_311885401.1">
    <property type="nucleotide sequence ID" value="NZ_CP119391.1"/>
</dbReference>
<keyword evidence="1 4" id="KW-0349">Heme</keyword>
<organism evidence="8 9">
    <name type="scientific">Halomonas piscis</name>
    <dbReference type="NCBI Taxonomy" id="3031727"/>
    <lineage>
        <taxon>Bacteria</taxon>
        <taxon>Pseudomonadati</taxon>
        <taxon>Pseudomonadota</taxon>
        <taxon>Gammaproteobacteria</taxon>
        <taxon>Oceanospirillales</taxon>
        <taxon>Halomonadaceae</taxon>
        <taxon>Halomonas</taxon>
    </lineage>
</organism>
<evidence type="ECO:0000256" key="2">
    <source>
        <dbReference type="ARBA" id="ARBA00022723"/>
    </source>
</evidence>
<keyword evidence="3 4" id="KW-0408">Iron</keyword>
<dbReference type="InterPro" id="IPR036909">
    <property type="entry name" value="Cyt_c-like_dom_sf"/>
</dbReference>
<name>A0ABY9Z2J5_9GAMM</name>
<keyword evidence="6" id="KW-1133">Transmembrane helix</keyword>
<evidence type="ECO:0000256" key="6">
    <source>
        <dbReference type="SAM" id="Phobius"/>
    </source>
</evidence>
<dbReference type="EMBL" id="CP119391">
    <property type="protein sequence ID" value="WNK21348.1"/>
    <property type="molecule type" value="Genomic_DNA"/>
</dbReference>